<accession>A0A8D5AGA3</accession>
<evidence type="ECO:0008006" key="5">
    <source>
        <dbReference type="Google" id="ProtNLM"/>
    </source>
</evidence>
<dbReference type="Proteomes" id="UP000824988">
    <property type="component" value="Chromosome"/>
</dbReference>
<dbReference type="GO" id="GO:0004175">
    <property type="term" value="F:endopeptidase activity"/>
    <property type="evidence" value="ECO:0007669"/>
    <property type="project" value="TreeGrafter"/>
</dbReference>
<dbReference type="GO" id="GO:0016485">
    <property type="term" value="P:protein processing"/>
    <property type="evidence" value="ECO:0007669"/>
    <property type="project" value="TreeGrafter"/>
</dbReference>
<evidence type="ECO:0000256" key="1">
    <source>
        <dbReference type="ARBA" id="ARBA00022670"/>
    </source>
</evidence>
<evidence type="ECO:0000313" key="4">
    <source>
        <dbReference type="Proteomes" id="UP000824988"/>
    </source>
</evidence>
<dbReference type="KEGG" id="moz:MoryE10_07890"/>
<dbReference type="PANTHER" id="PTHR30302:SF1">
    <property type="entry name" value="HYDROGENASE 2 MATURATION PROTEASE"/>
    <property type="match status" value="1"/>
</dbReference>
<dbReference type="PANTHER" id="PTHR30302">
    <property type="entry name" value="HYDROGENASE 1 MATURATION PROTEASE"/>
    <property type="match status" value="1"/>
</dbReference>
<protein>
    <recommendedName>
        <fullName evidence="5">Hydrogenase maturation protease</fullName>
    </recommendedName>
</protein>
<reference evidence="3" key="1">
    <citation type="submission" date="2019-06" db="EMBL/GenBank/DDBJ databases">
        <title>Complete genome sequence of Methylogaea oryzae strain JCM16910.</title>
        <authorList>
            <person name="Asakawa S."/>
        </authorList>
    </citation>
    <scope>NUCLEOTIDE SEQUENCE</scope>
    <source>
        <strain evidence="3">E10</strain>
    </source>
</reference>
<keyword evidence="1" id="KW-0645">Protease</keyword>
<gene>
    <name evidence="3" type="ORF">MoryE10_07890</name>
</gene>
<organism evidence="3 4">
    <name type="scientific">Methylogaea oryzae</name>
    <dbReference type="NCBI Taxonomy" id="1295382"/>
    <lineage>
        <taxon>Bacteria</taxon>
        <taxon>Pseudomonadati</taxon>
        <taxon>Pseudomonadota</taxon>
        <taxon>Gammaproteobacteria</taxon>
        <taxon>Methylococcales</taxon>
        <taxon>Methylococcaceae</taxon>
        <taxon>Methylogaea</taxon>
    </lineage>
</organism>
<evidence type="ECO:0000256" key="2">
    <source>
        <dbReference type="ARBA" id="ARBA00022801"/>
    </source>
</evidence>
<dbReference type="GO" id="GO:0008047">
    <property type="term" value="F:enzyme activator activity"/>
    <property type="evidence" value="ECO:0007669"/>
    <property type="project" value="InterPro"/>
</dbReference>
<sequence>MPAGRHIICFGNALHGDDGFGPYVYERLREHAWPDDVRLFNAAVAGLDALPWLEDCRVAILVDALAGGGRPGTVRLFRPEQIDSPQADLSGHAAGVPYLLRAAAALHGTAPEILVVGAEVEAVTPFAPGLTPALRRAAERVARLIRRRLIGVGP</sequence>
<dbReference type="AlphaFoldDB" id="A0A8D5AGA3"/>
<dbReference type="Pfam" id="PF01750">
    <property type="entry name" value="HycI"/>
    <property type="match status" value="1"/>
</dbReference>
<dbReference type="EMBL" id="AP019782">
    <property type="protein sequence ID" value="BBL70183.1"/>
    <property type="molecule type" value="Genomic_DNA"/>
</dbReference>
<keyword evidence="2" id="KW-0378">Hydrolase</keyword>
<dbReference type="CDD" id="cd00518">
    <property type="entry name" value="H2MP"/>
    <property type="match status" value="1"/>
</dbReference>
<name>A0A8D5AGA3_9GAMM</name>
<evidence type="ECO:0000313" key="3">
    <source>
        <dbReference type="EMBL" id="BBL70183.1"/>
    </source>
</evidence>
<dbReference type="RefSeq" id="WP_221048281.1">
    <property type="nucleotide sequence ID" value="NZ_AP019782.1"/>
</dbReference>
<keyword evidence="4" id="KW-1185">Reference proteome</keyword>
<dbReference type="NCBIfam" id="TIGR00072">
    <property type="entry name" value="hydrog_prot"/>
    <property type="match status" value="1"/>
</dbReference>
<proteinExistence type="predicted"/>
<dbReference type="InterPro" id="IPR000671">
    <property type="entry name" value="Peptidase_A31"/>
</dbReference>